<evidence type="ECO:0000256" key="1">
    <source>
        <dbReference type="SAM" id="Phobius"/>
    </source>
</evidence>
<feature type="transmembrane region" description="Helical" evidence="1">
    <location>
        <begin position="15"/>
        <end position="37"/>
    </location>
</feature>
<gene>
    <name evidence="2" type="primary">ND6</name>
</gene>
<geneLocation type="mitochondrion" evidence="2"/>
<organism evidence="2">
    <name type="scientific">Trissolcus basalis</name>
    <dbReference type="NCBI Taxonomy" id="32421"/>
    <lineage>
        <taxon>Eukaryota</taxon>
        <taxon>Metazoa</taxon>
        <taxon>Ecdysozoa</taxon>
        <taxon>Arthropoda</taxon>
        <taxon>Hexapoda</taxon>
        <taxon>Insecta</taxon>
        <taxon>Pterygota</taxon>
        <taxon>Neoptera</taxon>
        <taxon>Endopterygota</taxon>
        <taxon>Hymenoptera</taxon>
        <taxon>Apocrita</taxon>
        <taxon>Proctotrupomorpha</taxon>
        <taxon>Platygastroidea</taxon>
        <taxon>Scelionidae</taxon>
        <taxon>Telenominae</taxon>
        <taxon>Trissolcus</taxon>
    </lineage>
</organism>
<proteinExistence type="predicted"/>
<keyword evidence="2" id="KW-0496">Mitochondrion</keyword>
<feature type="transmembrane region" description="Helical" evidence="1">
    <location>
        <begin position="72"/>
        <end position="92"/>
    </location>
</feature>
<dbReference type="EMBL" id="JN903532">
    <property type="protein sequence ID" value="AET62632.1"/>
    <property type="molecule type" value="Genomic_DNA"/>
</dbReference>
<evidence type="ECO:0000313" key="2">
    <source>
        <dbReference type="EMBL" id="AET62632.1"/>
    </source>
</evidence>
<feature type="transmembrane region" description="Helical" evidence="1">
    <location>
        <begin position="49"/>
        <end position="66"/>
    </location>
</feature>
<sequence length="196" mass="23763">MFLYYKIFFLFNLNMMMIFMKIKPLMILMMMIMIFIFPFNYKFINPLMINLNIIILTIWLSIYLNFINKTNWFSILIFLVMIGGMMIIFLYLNSFAINETSSINKSLMKNLELKLLILILMNLMLSKNSFFSYMIFNYINLNLKFKIYLINEPTLIMIFYKNLNYILIFMIFYLLINLIVITYICMSKKSSMRKLN</sequence>
<dbReference type="AlphaFoldDB" id="I3PFL5"/>
<keyword evidence="1" id="KW-0472">Membrane</keyword>
<accession>I3PFL5</accession>
<protein>
    <submittedName>
        <fullName evidence="2">NADH dehydrogenase subunit 6</fullName>
    </submittedName>
</protein>
<name>I3PFL5_9HYME</name>
<feature type="transmembrane region" description="Helical" evidence="1">
    <location>
        <begin position="165"/>
        <end position="186"/>
    </location>
</feature>
<reference evidence="2" key="1">
    <citation type="journal article" date="2012" name="Genome">
        <title>The first mitochondrial genome for the wasp superfamily Platygastroidea: the egg parasitoid Trissolcus basalis.</title>
        <authorList>
            <person name="Mao M."/>
            <person name="Valerio A."/>
            <person name="Austin A.D."/>
            <person name="Dowton M."/>
            <person name="Johnson N.F."/>
        </authorList>
    </citation>
    <scope>NUCLEOTIDE SEQUENCE</scope>
</reference>
<keyword evidence="1" id="KW-1133">Transmembrane helix</keyword>
<keyword evidence="1" id="KW-0812">Transmembrane</keyword>
<feature type="transmembrane region" description="Helical" evidence="1">
    <location>
        <begin position="113"/>
        <end position="136"/>
    </location>
</feature>